<feature type="active site" description="Acyl-ester intermediate" evidence="5">
    <location>
        <position position="176"/>
    </location>
</feature>
<gene>
    <name evidence="5" type="primary">gatA</name>
    <name evidence="7" type="ORF">A2917_00505</name>
</gene>
<dbReference type="Gene3D" id="3.90.1300.10">
    <property type="entry name" value="Amidase signature (AS) domain"/>
    <property type="match status" value="1"/>
</dbReference>
<feature type="active site" description="Charge relay system" evidence="5">
    <location>
        <position position="77"/>
    </location>
</feature>
<evidence type="ECO:0000256" key="1">
    <source>
        <dbReference type="ARBA" id="ARBA00022598"/>
    </source>
</evidence>
<name>A0A1F6XNP2_9BACT</name>
<evidence type="ECO:0000259" key="6">
    <source>
        <dbReference type="Pfam" id="PF01425"/>
    </source>
</evidence>
<dbReference type="STRING" id="1801780.A2917_00505"/>
<dbReference type="NCBIfam" id="TIGR00132">
    <property type="entry name" value="gatA"/>
    <property type="match status" value="1"/>
</dbReference>
<protein>
    <recommendedName>
        <fullName evidence="5">Glutamyl-tRNA(Gln) amidotransferase subunit A</fullName>
        <shortName evidence="5">Glu-ADT subunit A</shortName>
        <ecNumber evidence="5">6.3.5.7</ecNumber>
    </recommendedName>
</protein>
<evidence type="ECO:0000313" key="7">
    <source>
        <dbReference type="EMBL" id="OGI95800.1"/>
    </source>
</evidence>
<evidence type="ECO:0000313" key="8">
    <source>
        <dbReference type="Proteomes" id="UP000178104"/>
    </source>
</evidence>
<dbReference type="HAMAP" id="MF_00120">
    <property type="entry name" value="GatA"/>
    <property type="match status" value="1"/>
</dbReference>
<dbReference type="InterPro" id="IPR023631">
    <property type="entry name" value="Amidase_dom"/>
</dbReference>
<dbReference type="GO" id="GO:0030956">
    <property type="term" value="C:glutamyl-tRNA(Gln) amidotransferase complex"/>
    <property type="evidence" value="ECO:0007669"/>
    <property type="project" value="InterPro"/>
</dbReference>
<comment type="similarity">
    <text evidence="5">Belongs to the amidase family. GatA subfamily.</text>
</comment>
<accession>A0A1F6XNP2</accession>
<dbReference type="EC" id="6.3.5.7" evidence="5"/>
<feature type="active site" description="Charge relay system" evidence="5">
    <location>
        <position position="152"/>
    </location>
</feature>
<dbReference type="SUPFAM" id="SSF75304">
    <property type="entry name" value="Amidase signature (AS) enzymes"/>
    <property type="match status" value="1"/>
</dbReference>
<evidence type="ECO:0000256" key="4">
    <source>
        <dbReference type="ARBA" id="ARBA00022917"/>
    </source>
</evidence>
<keyword evidence="3 5" id="KW-0067">ATP-binding</keyword>
<dbReference type="InterPro" id="IPR000120">
    <property type="entry name" value="Amidase"/>
</dbReference>
<dbReference type="PANTHER" id="PTHR11895">
    <property type="entry name" value="TRANSAMIDASE"/>
    <property type="match status" value="1"/>
</dbReference>
<keyword evidence="2 5" id="KW-0547">Nucleotide-binding</keyword>
<dbReference type="Pfam" id="PF01425">
    <property type="entry name" value="Amidase"/>
    <property type="match status" value="1"/>
</dbReference>
<dbReference type="Proteomes" id="UP000178104">
    <property type="component" value="Unassembled WGS sequence"/>
</dbReference>
<dbReference type="GO" id="GO:0005524">
    <property type="term" value="F:ATP binding"/>
    <property type="evidence" value="ECO:0007669"/>
    <property type="project" value="UniProtKB-KW"/>
</dbReference>
<comment type="function">
    <text evidence="5">Allows the formation of correctly charged Gln-tRNA(Gln) through the transamidation of misacylated Glu-tRNA(Gln) in organisms which lack glutaminyl-tRNA synthetase. The reaction takes place in the presence of glutamine and ATP through an activated gamma-phospho-Glu-tRNA(Gln).</text>
</comment>
<comment type="subunit">
    <text evidence="5">Heterotrimer of A, B and C subunits.</text>
</comment>
<dbReference type="PANTHER" id="PTHR11895:SF151">
    <property type="entry name" value="GLUTAMYL-TRNA(GLN) AMIDOTRANSFERASE SUBUNIT A"/>
    <property type="match status" value="1"/>
</dbReference>
<comment type="catalytic activity">
    <reaction evidence="5">
        <text>L-glutamyl-tRNA(Gln) + L-glutamine + ATP + H2O = L-glutaminyl-tRNA(Gln) + L-glutamate + ADP + phosphate + H(+)</text>
        <dbReference type="Rhea" id="RHEA:17521"/>
        <dbReference type="Rhea" id="RHEA-COMP:9681"/>
        <dbReference type="Rhea" id="RHEA-COMP:9684"/>
        <dbReference type="ChEBI" id="CHEBI:15377"/>
        <dbReference type="ChEBI" id="CHEBI:15378"/>
        <dbReference type="ChEBI" id="CHEBI:29985"/>
        <dbReference type="ChEBI" id="CHEBI:30616"/>
        <dbReference type="ChEBI" id="CHEBI:43474"/>
        <dbReference type="ChEBI" id="CHEBI:58359"/>
        <dbReference type="ChEBI" id="CHEBI:78520"/>
        <dbReference type="ChEBI" id="CHEBI:78521"/>
        <dbReference type="ChEBI" id="CHEBI:456216"/>
        <dbReference type="EC" id="6.3.5.7"/>
    </reaction>
</comment>
<evidence type="ECO:0000256" key="3">
    <source>
        <dbReference type="ARBA" id="ARBA00022840"/>
    </source>
</evidence>
<dbReference type="InterPro" id="IPR036928">
    <property type="entry name" value="AS_sf"/>
</dbReference>
<sequence>MDLKNLTIEKAHQDFKSGKYSCRELAGEYLKVIKEKNPEINAYLEIYDDVLKQADIAQEMFKNGVASELTGIPFAIKDIILIKGKISSAGSKILENYKASYDATVIKDLKKVGAVFLGRTNMDEFAMGSSTQTSAYGVTRNPIDLSRVPGGSSGGSAAALAGGMALAALGTETCGSVREPSAFCGLVGLRSTYGAISRQGVIPMGNSLDQVGPFGKNVRDAEIIFNFLSRYDKEDSTSVPDNLRNHVLGGKKIGVPWHLFKEGVDSEVQENFKQSLGKFKKAGYEIVDIELPYCKYSLAVYYIIMPAEVSTNLARFDGIRYGYSVKGESLMDVYKKSRGGGFGKEARRRILLGTYVLSHGYYDAYYNKALNVREKIREEIFNAFKKVDYILTPTVPVLPFKLGEKLDDPVAMYLCDIFSAPANLTGVPSIALPSGTSKDGLPFSIQFMAPYFCESSLFEIGKRFEAIK</sequence>
<dbReference type="GO" id="GO:0006412">
    <property type="term" value="P:translation"/>
    <property type="evidence" value="ECO:0007669"/>
    <property type="project" value="UniProtKB-UniRule"/>
</dbReference>
<evidence type="ECO:0000256" key="2">
    <source>
        <dbReference type="ARBA" id="ARBA00022741"/>
    </source>
</evidence>
<comment type="caution">
    <text evidence="7">The sequence shown here is derived from an EMBL/GenBank/DDBJ whole genome shotgun (WGS) entry which is preliminary data.</text>
</comment>
<evidence type="ECO:0000256" key="5">
    <source>
        <dbReference type="HAMAP-Rule" id="MF_00120"/>
    </source>
</evidence>
<proteinExistence type="inferred from homology"/>
<organism evidence="7 8">
    <name type="scientific">Candidatus Nomurabacteria bacterium RIFCSPLOWO2_01_FULL_42_17</name>
    <dbReference type="NCBI Taxonomy" id="1801780"/>
    <lineage>
        <taxon>Bacteria</taxon>
        <taxon>Candidatus Nomuraibacteriota</taxon>
    </lineage>
</organism>
<keyword evidence="4 5" id="KW-0648">Protein biosynthesis</keyword>
<dbReference type="InterPro" id="IPR004412">
    <property type="entry name" value="GatA"/>
</dbReference>
<keyword evidence="1 5" id="KW-0436">Ligase</keyword>
<reference evidence="7 8" key="1">
    <citation type="journal article" date="2016" name="Nat. Commun.">
        <title>Thousands of microbial genomes shed light on interconnected biogeochemical processes in an aquifer system.</title>
        <authorList>
            <person name="Anantharaman K."/>
            <person name="Brown C.T."/>
            <person name="Hug L.A."/>
            <person name="Sharon I."/>
            <person name="Castelle C.J."/>
            <person name="Probst A.J."/>
            <person name="Thomas B.C."/>
            <person name="Singh A."/>
            <person name="Wilkins M.J."/>
            <person name="Karaoz U."/>
            <person name="Brodie E.L."/>
            <person name="Williams K.H."/>
            <person name="Hubbard S.S."/>
            <person name="Banfield J.F."/>
        </authorList>
    </citation>
    <scope>NUCLEOTIDE SEQUENCE [LARGE SCALE GENOMIC DNA]</scope>
</reference>
<feature type="domain" description="Amidase" evidence="6">
    <location>
        <begin position="26"/>
        <end position="457"/>
    </location>
</feature>
<dbReference type="GO" id="GO:0050567">
    <property type="term" value="F:glutaminyl-tRNA synthase (glutamine-hydrolyzing) activity"/>
    <property type="evidence" value="ECO:0007669"/>
    <property type="project" value="UniProtKB-UniRule"/>
</dbReference>
<dbReference type="EMBL" id="MFVE01000002">
    <property type="protein sequence ID" value="OGI95800.1"/>
    <property type="molecule type" value="Genomic_DNA"/>
</dbReference>
<dbReference type="AlphaFoldDB" id="A0A1F6XNP2"/>